<evidence type="ECO:0000256" key="1">
    <source>
        <dbReference type="SAM" id="MobiDB-lite"/>
    </source>
</evidence>
<keyword evidence="3" id="KW-1185">Reference proteome</keyword>
<gene>
    <name evidence="2" type="ORF">FIBRA_08309</name>
</gene>
<dbReference type="GeneID" id="24100973"/>
<feature type="region of interest" description="Disordered" evidence="1">
    <location>
        <begin position="1"/>
        <end position="24"/>
    </location>
</feature>
<feature type="compositionally biased region" description="Polar residues" evidence="1">
    <location>
        <begin position="13"/>
        <end position="24"/>
    </location>
</feature>
<evidence type="ECO:0000313" key="3">
    <source>
        <dbReference type="Proteomes" id="UP000006352"/>
    </source>
</evidence>
<evidence type="ECO:0000313" key="2">
    <source>
        <dbReference type="EMBL" id="CCM06062.1"/>
    </source>
</evidence>
<sequence length="111" mass="12393">MTIADYQDGEWPRNSQEQVELNNTPITDQLWRQDFEEMLPKSIFEVEDIDDATPGRSCHLGTILNLVRINEPKVGLQATGYAEANGQPSPIFGSGTLGVGGQLPRRMKRHV</sequence>
<accession>J4I2I6</accession>
<dbReference type="EMBL" id="HE797222">
    <property type="protein sequence ID" value="CCM06062.1"/>
    <property type="molecule type" value="Genomic_DNA"/>
</dbReference>
<reference evidence="2 3" key="1">
    <citation type="journal article" date="2012" name="Appl. Environ. Microbiol.">
        <title>Short-read sequencing for genomic analysis of the brown rot fungus Fibroporia radiculosa.</title>
        <authorList>
            <person name="Tang J.D."/>
            <person name="Perkins A.D."/>
            <person name="Sonstegard T.S."/>
            <person name="Schroeder S.G."/>
            <person name="Burgess S.C."/>
            <person name="Diehl S.V."/>
        </authorList>
    </citation>
    <scope>NUCLEOTIDE SEQUENCE [LARGE SCALE GENOMIC DNA]</scope>
    <source>
        <strain evidence="2 3">TFFH 294</strain>
    </source>
</reference>
<dbReference type="RefSeq" id="XP_012185345.1">
    <property type="nucleotide sequence ID" value="XM_012329955.1"/>
</dbReference>
<protein>
    <submittedName>
        <fullName evidence="2">Uncharacterized protein</fullName>
    </submittedName>
</protein>
<organism evidence="2 3">
    <name type="scientific">Fibroporia radiculosa</name>
    <dbReference type="NCBI Taxonomy" id="599839"/>
    <lineage>
        <taxon>Eukaryota</taxon>
        <taxon>Fungi</taxon>
        <taxon>Dikarya</taxon>
        <taxon>Basidiomycota</taxon>
        <taxon>Agaricomycotina</taxon>
        <taxon>Agaricomycetes</taxon>
        <taxon>Polyporales</taxon>
        <taxon>Fibroporiaceae</taxon>
        <taxon>Fibroporia</taxon>
    </lineage>
</organism>
<dbReference type="Proteomes" id="UP000006352">
    <property type="component" value="Unassembled WGS sequence"/>
</dbReference>
<dbReference type="InParanoid" id="J4I2I6"/>
<proteinExistence type="predicted"/>
<dbReference type="AlphaFoldDB" id="J4I2I6"/>
<name>J4I2I6_9APHY</name>
<dbReference type="HOGENOM" id="CLU_2158416_0_0_1"/>